<reference evidence="2" key="1">
    <citation type="submission" date="2023-07" db="EMBL/GenBank/DDBJ databases">
        <title>Genomic Encyclopedia of Type Strains, Phase IV (KMG-IV): sequencing the most valuable type-strain genomes for metagenomic binning, comparative biology and taxonomic classification.</title>
        <authorList>
            <person name="Goeker M."/>
        </authorList>
    </citation>
    <scope>NUCLEOTIDE SEQUENCE [LARGE SCALE GENOMIC DNA]</scope>
    <source>
        <strain evidence="2">JSM 076093</strain>
    </source>
</reference>
<proteinExistence type="predicted"/>
<organism evidence="2 3">
    <name type="scientific">Guptibacillus hwajinpoensis</name>
    <dbReference type="NCBI Taxonomy" id="208199"/>
    <lineage>
        <taxon>Bacteria</taxon>
        <taxon>Bacillati</taxon>
        <taxon>Bacillota</taxon>
        <taxon>Bacilli</taxon>
        <taxon>Bacillales</taxon>
        <taxon>Guptibacillaceae</taxon>
        <taxon>Guptibacillus</taxon>
    </lineage>
</organism>
<protein>
    <submittedName>
        <fullName evidence="2">DNA-directed RNA polymerase subunit RPC12/RpoP</fullName>
    </submittedName>
</protein>
<feature type="domain" description="Treble clef zinc finger" evidence="1">
    <location>
        <begin position="465"/>
        <end position="520"/>
    </location>
</feature>
<dbReference type="PANTHER" id="PTHR37317:SF1">
    <property type="entry name" value="ZINC-RIBBON DOMAIN-CONTAINING PROTEIN-RELATED"/>
    <property type="match status" value="1"/>
</dbReference>
<dbReference type="RefSeq" id="WP_301551810.1">
    <property type="nucleotide sequence ID" value="NZ_JAQRMZ010000005.1"/>
</dbReference>
<dbReference type="Pfam" id="PF14311">
    <property type="entry name" value="DUF4379"/>
    <property type="match status" value="8"/>
</dbReference>
<keyword evidence="2" id="KW-0240">DNA-directed RNA polymerase</keyword>
<comment type="caution">
    <text evidence="2">The sequence shown here is derived from an EMBL/GenBank/DDBJ whole genome shotgun (WGS) entry which is preliminary data.</text>
</comment>
<dbReference type="PANTHER" id="PTHR37317">
    <property type="entry name" value="BLR8090 PROTEIN"/>
    <property type="match status" value="1"/>
</dbReference>
<accession>A0ABU0JVD5</accession>
<feature type="domain" description="Treble clef zinc finger" evidence="1">
    <location>
        <begin position="403"/>
        <end position="456"/>
    </location>
</feature>
<feature type="domain" description="Treble clef zinc finger" evidence="1">
    <location>
        <begin position="536"/>
        <end position="592"/>
    </location>
</feature>
<dbReference type="GO" id="GO:0000428">
    <property type="term" value="C:DNA-directed RNA polymerase complex"/>
    <property type="evidence" value="ECO:0007669"/>
    <property type="project" value="UniProtKB-KW"/>
</dbReference>
<evidence type="ECO:0000313" key="2">
    <source>
        <dbReference type="EMBL" id="MDQ0481065.1"/>
    </source>
</evidence>
<dbReference type="InterPro" id="IPR025487">
    <property type="entry name" value="DUF4379"/>
</dbReference>
<feature type="domain" description="Treble clef zinc finger" evidence="1">
    <location>
        <begin position="679"/>
        <end position="735"/>
    </location>
</feature>
<evidence type="ECO:0000259" key="1">
    <source>
        <dbReference type="Pfam" id="PF14311"/>
    </source>
</evidence>
<dbReference type="EMBL" id="JAUSWM010000001">
    <property type="protein sequence ID" value="MDQ0481065.1"/>
    <property type="molecule type" value="Genomic_DNA"/>
</dbReference>
<gene>
    <name evidence="2" type="ORF">QO000_000018</name>
</gene>
<dbReference type="GeneID" id="301327355"/>
<feature type="domain" description="Treble clef zinc finger" evidence="1">
    <location>
        <begin position="608"/>
        <end position="664"/>
    </location>
</feature>
<dbReference type="Gene3D" id="3.40.960.10">
    <property type="entry name" value="VSR Endonuclease"/>
    <property type="match status" value="1"/>
</dbReference>
<dbReference type="Proteomes" id="UP001226720">
    <property type="component" value="Unassembled WGS sequence"/>
</dbReference>
<sequence length="878" mass="103140">MPVRMDLAEIQRLAQAKGGVCLSKSYINNKQKLFFKCREGHIFQKRLNDMKSHDSWCPFCAKVRKITPEYVEQIIKSLEEDEVNFTRKSKKSTTHIRLSIEDMQVLAQKKSGKCLSEIYINIMTPLEWQCHKGHRFEAIPNDIKNSNTWCPYCSNKKVCDDNCLATVYPDIATEWNPKLNGELTPYKVVFGSSKRVWWQCQFDKNHTWQAKVVDRLNRGCPSCWKGQKTSFPEQAVYYYLKQVFEDTKNKFHHIVFKDKKQEIDIYIPSVKFAVEYDGKPFHERTIQRENDEQKNFVLKEAGIQLTRIRSDGLPLIQLHDALLLTHYYSQGRYYSSLDKVISEIFIILNLHLQTKYPAIYEKNKDKVRKAIKSISSYSDRFEILGQYRTNKKEKSLKVLYPKIAAEWHLTKNNVVSPEHIFANSHKVVWWQCEQGHEWEATVKQRKNGGANCPVCNSIVTTHPDIAASWHQKLNKEINPYGITYGSDVQAWWICSCGYKWKEEVSKRTGRKDKGCPVCRSKILNELSSLQGKYPEIAAEWHPTLNGDFTPNDVLPNSKETVYWMCRNNSEHVWKTSIAYRVKENTACMYCAGARTYFENGFASQYPKLMEEWCYERNKGINPNNSLLNPMEKVWWRCKRKQNHFWDMSVWYRIRGQGCPYCAKKRVLPEESFAALFSKLLSELHSKLNEGVDPWQLTPKSGKKVIWQCKRDKRHIWEAAINRRTHSGEGCPYCSKTRVLPEESFGELFPKLLEEWHPYLNKEMDPWTLSPKSGKRITWQCMNNERHIWETIVSSRTSDLTSCPYCSGKRFLPEQSFAGYYPYLAKQWHPTKNKRDPYGYSPKSKMIVWWLCEECNHEWKEGMVNRTTTKKQKPCCGKI</sequence>
<feature type="domain" description="Treble clef zinc finger" evidence="1">
    <location>
        <begin position="171"/>
        <end position="224"/>
    </location>
</feature>
<keyword evidence="3" id="KW-1185">Reference proteome</keyword>
<keyword evidence="2" id="KW-0804">Transcription</keyword>
<feature type="domain" description="Treble clef zinc finger" evidence="1">
    <location>
        <begin position="751"/>
        <end position="808"/>
    </location>
</feature>
<name>A0ABU0JVD5_9BACL</name>
<evidence type="ECO:0000313" key="3">
    <source>
        <dbReference type="Proteomes" id="UP001226720"/>
    </source>
</evidence>
<feature type="domain" description="Treble clef zinc finger" evidence="1">
    <location>
        <begin position="823"/>
        <end position="874"/>
    </location>
</feature>